<protein>
    <submittedName>
        <fullName evidence="1">Uncharacterized protein</fullName>
    </submittedName>
</protein>
<proteinExistence type="predicted"/>
<dbReference type="EMBL" id="BANT01000003">
    <property type="protein sequence ID" value="GAC56115.1"/>
    <property type="molecule type" value="Genomic_DNA"/>
</dbReference>
<gene>
    <name evidence="1" type="ORF">GOHSU_03_00090</name>
</gene>
<dbReference type="STRING" id="1121927.GOHSU_03_00090"/>
<dbReference type="RefSeq" id="WP_005935673.1">
    <property type="nucleotide sequence ID" value="NZ_ATVK01000002.1"/>
</dbReference>
<evidence type="ECO:0000313" key="2">
    <source>
        <dbReference type="Proteomes" id="UP000053405"/>
    </source>
</evidence>
<name>L7L4P6_9ACTN</name>
<sequence length="399" mass="41468">MLGALLLVGALILLLVDVLTPAPRADVAALGPVVQTIPDAAVTAVLAVQFRDLSQKSHHWDGDDSWLVFLDEQNRPIGHVGGTGMLQGRIAAAGDTLAFAQPESFRIISGSRSPLELPHPNDYAVAASSSVAGSDREAFLWTGYGPAHGLRIGHQRQPTRVNRPGPVVAAGYCGDDYYLATGQGGADGGSRVVLERVSPGGDFEPVTSWAGSAPLAGGALPISCTDSRIRVPLHDDKDGRPASVDGHGSGVIGFREVEVTTGASRWVPAATPVIDDRLGTALSVAGGSAAAHVGADGVVTYLDRDDRLQRLDPAATRPFTGARLVRSESERLEAATLIDASRAVLAVTEHAGGADVPILATYDLATGDQLDRTRLDWLTGTALGPFGATVTDIAVLSRH</sequence>
<evidence type="ECO:0000313" key="1">
    <source>
        <dbReference type="EMBL" id="GAC56115.1"/>
    </source>
</evidence>
<accession>L7L4P6</accession>
<dbReference type="eggNOG" id="ENOG5031WA6">
    <property type="taxonomic scope" value="Bacteria"/>
</dbReference>
<dbReference type="Proteomes" id="UP000053405">
    <property type="component" value="Unassembled WGS sequence"/>
</dbReference>
<comment type="caution">
    <text evidence="1">The sequence shown here is derived from an EMBL/GenBank/DDBJ whole genome shotgun (WGS) entry which is preliminary data.</text>
</comment>
<dbReference type="AlphaFoldDB" id="L7L4P6"/>
<keyword evidence="2" id="KW-1185">Reference proteome</keyword>
<reference evidence="1 2" key="1">
    <citation type="submission" date="2012-12" db="EMBL/GenBank/DDBJ databases">
        <title>Whole genome shotgun sequence of Gordonia hirsuta NBRC 16056.</title>
        <authorList>
            <person name="Isaki-Nakamura S."/>
            <person name="Hosoyama A."/>
            <person name="Tsuchikane K."/>
            <person name="Katsumata H."/>
            <person name="Baba S."/>
            <person name="Yamazaki S."/>
            <person name="Fujita N."/>
        </authorList>
    </citation>
    <scope>NUCLEOTIDE SEQUENCE [LARGE SCALE GENOMIC DNA]</scope>
    <source>
        <strain evidence="1 2">NBRC 16056</strain>
    </source>
</reference>
<organism evidence="1 2">
    <name type="scientific">Gordonia hirsuta DSM 44140 = NBRC 16056</name>
    <dbReference type="NCBI Taxonomy" id="1121927"/>
    <lineage>
        <taxon>Bacteria</taxon>
        <taxon>Bacillati</taxon>
        <taxon>Actinomycetota</taxon>
        <taxon>Actinomycetes</taxon>
        <taxon>Mycobacteriales</taxon>
        <taxon>Gordoniaceae</taxon>
        <taxon>Gordonia</taxon>
    </lineage>
</organism>